<keyword evidence="2" id="KW-1185">Reference proteome</keyword>
<dbReference type="STRING" id="1121409.SAMN02745124_00317"/>
<sequence>MTRIRSFNHQAAVSFASGEALLDPNVIKLEGPPRVSPELYDVAFCAANKPLFSIPPAGRLPR</sequence>
<protein>
    <submittedName>
        <fullName evidence="1">Uncharacterized protein</fullName>
    </submittedName>
</protein>
<evidence type="ECO:0000313" key="2">
    <source>
        <dbReference type="Proteomes" id="UP000184139"/>
    </source>
</evidence>
<dbReference type="EMBL" id="FQXS01000001">
    <property type="protein sequence ID" value="SHH37117.1"/>
    <property type="molecule type" value="Genomic_DNA"/>
</dbReference>
<organism evidence="1 2">
    <name type="scientific">Desulfofustis glycolicus DSM 9705</name>
    <dbReference type="NCBI Taxonomy" id="1121409"/>
    <lineage>
        <taxon>Bacteria</taxon>
        <taxon>Pseudomonadati</taxon>
        <taxon>Thermodesulfobacteriota</taxon>
        <taxon>Desulfobulbia</taxon>
        <taxon>Desulfobulbales</taxon>
        <taxon>Desulfocapsaceae</taxon>
        <taxon>Desulfofustis</taxon>
    </lineage>
</organism>
<evidence type="ECO:0000313" key="1">
    <source>
        <dbReference type="EMBL" id="SHH37117.1"/>
    </source>
</evidence>
<gene>
    <name evidence="1" type="ORF">SAMN02745124_00317</name>
</gene>
<reference evidence="1 2" key="1">
    <citation type="submission" date="2016-11" db="EMBL/GenBank/DDBJ databases">
        <authorList>
            <person name="Jaros S."/>
            <person name="Januszkiewicz K."/>
            <person name="Wedrychowicz H."/>
        </authorList>
    </citation>
    <scope>NUCLEOTIDE SEQUENCE [LARGE SCALE GENOMIC DNA]</scope>
    <source>
        <strain evidence="1 2">DSM 9705</strain>
    </source>
</reference>
<name>A0A1M5SEU6_9BACT</name>
<dbReference type="Proteomes" id="UP000184139">
    <property type="component" value="Unassembled WGS sequence"/>
</dbReference>
<dbReference type="AlphaFoldDB" id="A0A1M5SEU6"/>
<proteinExistence type="predicted"/>
<dbReference type="RefSeq" id="WP_073373068.1">
    <property type="nucleotide sequence ID" value="NZ_FQXS01000001.1"/>
</dbReference>
<accession>A0A1M5SEU6</accession>